<proteinExistence type="inferred from homology"/>
<sequence length="247" mass="27427">MFPCSYCLVDSADLLCVFLFSRGAGLLSKLANFYPDYFSALAFLSVPYSPGLSDVDGINARTEAAFGYPTFGYQKFFNEDDAAEIIERNIESFTSAVFPGDPEVWRTDLCPYGKAKAWIEAGKMDSKLPSYETPETREARVAKFKSGGLAAPLNWYKVSMRNIDAEAINAIPKQNLVLNVPTVFMGGDKDYATRVEMMQMAAAKLKEAGLLKPDVEVKIVKGASHWITLERPDEVFTVLQELVKKVE</sequence>
<evidence type="ECO:0000256" key="2">
    <source>
        <dbReference type="ARBA" id="ARBA00038334"/>
    </source>
</evidence>
<dbReference type="GO" id="GO:0016787">
    <property type="term" value="F:hydrolase activity"/>
    <property type="evidence" value="ECO:0007669"/>
    <property type="project" value="UniProtKB-KW"/>
</dbReference>
<comment type="caution">
    <text evidence="3">The sequence shown here is derived from an EMBL/GenBank/DDBJ whole genome shotgun (WGS) entry which is preliminary data.</text>
</comment>
<keyword evidence="1" id="KW-0378">Hydrolase</keyword>
<dbReference type="PANTHER" id="PTHR43329">
    <property type="entry name" value="EPOXIDE HYDROLASE"/>
    <property type="match status" value="1"/>
</dbReference>
<comment type="similarity">
    <text evidence="2">Belongs to the AB hydrolase superfamily. Epoxide hydrolase family.</text>
</comment>
<name>A0A9W4UY24_9PLEO</name>
<dbReference type="SUPFAM" id="SSF53474">
    <property type="entry name" value="alpha/beta-Hydrolases"/>
    <property type="match status" value="1"/>
</dbReference>
<keyword evidence="4" id="KW-1185">Reference proteome</keyword>
<evidence type="ECO:0000313" key="4">
    <source>
        <dbReference type="Proteomes" id="UP001152607"/>
    </source>
</evidence>
<protein>
    <submittedName>
        <fullName evidence="3">Uncharacterized protein</fullName>
    </submittedName>
</protein>
<reference evidence="3" key="1">
    <citation type="submission" date="2023-01" db="EMBL/GenBank/DDBJ databases">
        <authorList>
            <person name="Van Ghelder C."/>
            <person name="Rancurel C."/>
        </authorList>
    </citation>
    <scope>NUCLEOTIDE SEQUENCE</scope>
    <source>
        <strain evidence="3">CNCM I-4278</strain>
    </source>
</reference>
<organism evidence="3 4">
    <name type="scientific">Periconia digitata</name>
    <dbReference type="NCBI Taxonomy" id="1303443"/>
    <lineage>
        <taxon>Eukaryota</taxon>
        <taxon>Fungi</taxon>
        <taxon>Dikarya</taxon>
        <taxon>Ascomycota</taxon>
        <taxon>Pezizomycotina</taxon>
        <taxon>Dothideomycetes</taxon>
        <taxon>Pleosporomycetidae</taxon>
        <taxon>Pleosporales</taxon>
        <taxon>Massarineae</taxon>
        <taxon>Periconiaceae</taxon>
        <taxon>Periconia</taxon>
    </lineage>
</organism>
<evidence type="ECO:0000313" key="3">
    <source>
        <dbReference type="EMBL" id="CAI6342538.1"/>
    </source>
</evidence>
<dbReference type="Proteomes" id="UP001152607">
    <property type="component" value="Unassembled WGS sequence"/>
</dbReference>
<dbReference type="InterPro" id="IPR000639">
    <property type="entry name" value="Epox_hydrolase-like"/>
</dbReference>
<dbReference type="Gene3D" id="3.40.50.1820">
    <property type="entry name" value="alpha/beta hydrolase"/>
    <property type="match status" value="1"/>
</dbReference>
<dbReference type="OrthoDB" id="284184at2759"/>
<evidence type="ECO:0000256" key="1">
    <source>
        <dbReference type="ARBA" id="ARBA00022801"/>
    </source>
</evidence>
<accession>A0A9W4UY24</accession>
<dbReference type="PRINTS" id="PR00412">
    <property type="entry name" value="EPOXHYDRLASE"/>
</dbReference>
<dbReference type="EMBL" id="CAOQHR010000013">
    <property type="protein sequence ID" value="CAI6342538.1"/>
    <property type="molecule type" value="Genomic_DNA"/>
</dbReference>
<dbReference type="AlphaFoldDB" id="A0A9W4UY24"/>
<gene>
    <name evidence="3" type="ORF">PDIGIT_LOCUS15747</name>
</gene>
<dbReference type="InterPro" id="IPR029058">
    <property type="entry name" value="AB_hydrolase_fold"/>
</dbReference>